<dbReference type="AlphaFoldDB" id="A0A5C3R7U3"/>
<reference evidence="1 2" key="1">
    <citation type="journal article" date="2019" name="Nat. Ecol. Evol.">
        <title>Megaphylogeny resolves global patterns of mushroom evolution.</title>
        <authorList>
            <person name="Varga T."/>
            <person name="Krizsan K."/>
            <person name="Foldi C."/>
            <person name="Dima B."/>
            <person name="Sanchez-Garcia M."/>
            <person name="Sanchez-Ramirez S."/>
            <person name="Szollosi G.J."/>
            <person name="Szarkandi J.G."/>
            <person name="Papp V."/>
            <person name="Albert L."/>
            <person name="Andreopoulos W."/>
            <person name="Angelini C."/>
            <person name="Antonin V."/>
            <person name="Barry K.W."/>
            <person name="Bougher N.L."/>
            <person name="Buchanan P."/>
            <person name="Buyck B."/>
            <person name="Bense V."/>
            <person name="Catcheside P."/>
            <person name="Chovatia M."/>
            <person name="Cooper J."/>
            <person name="Damon W."/>
            <person name="Desjardin D."/>
            <person name="Finy P."/>
            <person name="Geml J."/>
            <person name="Haridas S."/>
            <person name="Hughes K."/>
            <person name="Justo A."/>
            <person name="Karasinski D."/>
            <person name="Kautmanova I."/>
            <person name="Kiss B."/>
            <person name="Kocsube S."/>
            <person name="Kotiranta H."/>
            <person name="LaButti K.M."/>
            <person name="Lechner B.E."/>
            <person name="Liimatainen K."/>
            <person name="Lipzen A."/>
            <person name="Lukacs Z."/>
            <person name="Mihaltcheva S."/>
            <person name="Morgado L.N."/>
            <person name="Niskanen T."/>
            <person name="Noordeloos M.E."/>
            <person name="Ohm R.A."/>
            <person name="Ortiz-Santana B."/>
            <person name="Ovrebo C."/>
            <person name="Racz N."/>
            <person name="Riley R."/>
            <person name="Savchenko A."/>
            <person name="Shiryaev A."/>
            <person name="Soop K."/>
            <person name="Spirin V."/>
            <person name="Szebenyi C."/>
            <person name="Tomsovsky M."/>
            <person name="Tulloss R.E."/>
            <person name="Uehling J."/>
            <person name="Grigoriev I.V."/>
            <person name="Vagvolgyi C."/>
            <person name="Papp T."/>
            <person name="Martin F.M."/>
            <person name="Miettinen O."/>
            <person name="Hibbett D.S."/>
            <person name="Nagy L.G."/>
        </authorList>
    </citation>
    <scope>NUCLEOTIDE SEQUENCE [LARGE SCALE GENOMIC DNA]</scope>
    <source>
        <strain evidence="1 2">CBS 309.79</strain>
    </source>
</reference>
<protein>
    <submittedName>
        <fullName evidence="1">Uncharacterized protein</fullName>
    </submittedName>
</protein>
<sequence length="75" mass="8036">MNSSATGSKNRLYDQLASSLNRLNGSISTTADLTALLQADLHALRIFATLDAAKLMTVGSKLNTEHEENDASQTK</sequence>
<keyword evidence="2" id="KW-1185">Reference proteome</keyword>
<evidence type="ECO:0000313" key="2">
    <source>
        <dbReference type="Proteomes" id="UP000305067"/>
    </source>
</evidence>
<evidence type="ECO:0000313" key="1">
    <source>
        <dbReference type="EMBL" id="TFL07464.1"/>
    </source>
</evidence>
<dbReference type="EMBL" id="ML178814">
    <property type="protein sequence ID" value="TFL07464.1"/>
    <property type="molecule type" value="Genomic_DNA"/>
</dbReference>
<organism evidence="1 2">
    <name type="scientific">Pterulicium gracile</name>
    <dbReference type="NCBI Taxonomy" id="1884261"/>
    <lineage>
        <taxon>Eukaryota</taxon>
        <taxon>Fungi</taxon>
        <taxon>Dikarya</taxon>
        <taxon>Basidiomycota</taxon>
        <taxon>Agaricomycotina</taxon>
        <taxon>Agaricomycetes</taxon>
        <taxon>Agaricomycetidae</taxon>
        <taxon>Agaricales</taxon>
        <taxon>Pleurotineae</taxon>
        <taxon>Pterulaceae</taxon>
        <taxon>Pterulicium</taxon>
    </lineage>
</organism>
<dbReference type="Proteomes" id="UP000305067">
    <property type="component" value="Unassembled WGS sequence"/>
</dbReference>
<dbReference type="OrthoDB" id="331341at2759"/>
<gene>
    <name evidence="1" type="ORF">BDV98DRAFT_587954</name>
</gene>
<proteinExistence type="predicted"/>
<accession>A0A5C3R7U3</accession>
<name>A0A5C3R7U3_9AGAR</name>